<dbReference type="RefSeq" id="WP_176238714.1">
    <property type="nucleotide sequence ID" value="NZ_AP024412.1"/>
</dbReference>
<keyword evidence="4" id="KW-0812">Transmembrane</keyword>
<gene>
    <name evidence="8" type="ORF">MPAN_007760</name>
</gene>
<comment type="similarity">
    <text evidence="2">Belongs to the EamA transporter family.</text>
</comment>
<dbReference type="PANTHER" id="PTHR32322:SF18">
    <property type="entry name" value="S-ADENOSYLMETHIONINE_S-ADENOSYLHOMOCYSTEINE TRANSPORTER"/>
    <property type="match status" value="1"/>
</dbReference>
<dbReference type="Proteomes" id="UP000620133">
    <property type="component" value="Chromosome"/>
</dbReference>
<evidence type="ECO:0000256" key="3">
    <source>
        <dbReference type="ARBA" id="ARBA00022475"/>
    </source>
</evidence>
<evidence type="ECO:0000256" key="4">
    <source>
        <dbReference type="ARBA" id="ARBA00022692"/>
    </source>
</evidence>
<proteinExistence type="inferred from homology"/>
<feature type="domain" description="EamA" evidence="7">
    <location>
        <begin position="7"/>
        <end position="136"/>
    </location>
</feature>
<evidence type="ECO:0000313" key="9">
    <source>
        <dbReference type="Proteomes" id="UP000620133"/>
    </source>
</evidence>
<keyword evidence="5" id="KW-1133">Transmembrane helix</keyword>
<dbReference type="GO" id="GO:0005886">
    <property type="term" value="C:plasma membrane"/>
    <property type="evidence" value="ECO:0007669"/>
    <property type="project" value="UniProtKB-SubCell"/>
</dbReference>
<keyword evidence="3" id="KW-1003">Cell membrane</keyword>
<dbReference type="EMBL" id="AP024412">
    <property type="protein sequence ID" value="BCR35883.1"/>
    <property type="molecule type" value="Genomic_DNA"/>
</dbReference>
<dbReference type="InterPro" id="IPR000620">
    <property type="entry name" value="EamA_dom"/>
</dbReference>
<dbReference type="Pfam" id="PF00892">
    <property type="entry name" value="EamA"/>
    <property type="match status" value="2"/>
</dbReference>
<organism evidence="8 9">
    <name type="scientific">Mariniplasma anaerobium</name>
    <dbReference type="NCBI Taxonomy" id="2735436"/>
    <lineage>
        <taxon>Bacteria</taxon>
        <taxon>Bacillati</taxon>
        <taxon>Mycoplasmatota</taxon>
        <taxon>Mollicutes</taxon>
        <taxon>Acholeplasmatales</taxon>
        <taxon>Acholeplasmataceae</taxon>
        <taxon>Mariniplasma</taxon>
    </lineage>
</organism>
<dbReference type="Gene3D" id="1.10.3730.20">
    <property type="match status" value="1"/>
</dbReference>
<comment type="subcellular location">
    <subcellularLocation>
        <location evidence="1">Cell membrane</location>
        <topology evidence="1">Multi-pass membrane protein</topology>
    </subcellularLocation>
</comment>
<protein>
    <submittedName>
        <fullName evidence="8">Permease</fullName>
    </submittedName>
</protein>
<keyword evidence="9" id="KW-1185">Reference proteome</keyword>
<evidence type="ECO:0000259" key="7">
    <source>
        <dbReference type="Pfam" id="PF00892"/>
    </source>
</evidence>
<evidence type="ECO:0000313" key="8">
    <source>
        <dbReference type="EMBL" id="BCR35883.1"/>
    </source>
</evidence>
<dbReference type="KEGG" id="manr:MPAN_007760"/>
<dbReference type="AlphaFoldDB" id="A0A7U9TGR1"/>
<name>A0A7U9TGR1_9MOLU</name>
<evidence type="ECO:0000256" key="6">
    <source>
        <dbReference type="ARBA" id="ARBA00023136"/>
    </source>
</evidence>
<dbReference type="InterPro" id="IPR037185">
    <property type="entry name" value="EmrE-like"/>
</dbReference>
<keyword evidence="6" id="KW-0472">Membrane</keyword>
<dbReference type="SUPFAM" id="SSF103481">
    <property type="entry name" value="Multidrug resistance efflux transporter EmrE"/>
    <property type="match status" value="2"/>
</dbReference>
<evidence type="ECO:0000256" key="5">
    <source>
        <dbReference type="ARBA" id="ARBA00022989"/>
    </source>
</evidence>
<evidence type="ECO:0000256" key="1">
    <source>
        <dbReference type="ARBA" id="ARBA00004651"/>
    </source>
</evidence>
<evidence type="ECO:0000256" key="2">
    <source>
        <dbReference type="ARBA" id="ARBA00007362"/>
    </source>
</evidence>
<reference evidence="8" key="1">
    <citation type="submission" date="2021-01" db="EMBL/GenBank/DDBJ databases">
        <title>Draft genome sequence of Acholeplasmataceae bacterium strain Mahy22.</title>
        <authorList>
            <person name="Watanabe M."/>
            <person name="Kojima H."/>
            <person name="Fukui M."/>
        </authorList>
    </citation>
    <scope>NUCLEOTIDE SEQUENCE</scope>
    <source>
        <strain evidence="8">Mahy22</strain>
    </source>
</reference>
<accession>A0A7U9TGR1</accession>
<dbReference type="InterPro" id="IPR050638">
    <property type="entry name" value="AA-Vitamin_Transporters"/>
</dbReference>
<sequence length="307" mass="34154">MTRNVHIAGILFATIFGFSFLFSKIALNYVSPIGLIAYRFLIAFIAFEILRLTKVIKIKIQRSQFKYLIYVVLFQPILYFLFETYGLQLVSSGEAGMMIALIPIFVAILSAVIIKEKPKGIQVLFILLSFVGVLFIQLSKIGQEETSQFLGFVLLLFAVISAALFNIASRTASTKSLRPMEVTYFMMLFGALIFNIIYIIQLLIENRVSDFITNLAQFEIIGPILYLGVVASIGGFFLVNLVLSKVPAHVSSIYANLSTIVAIIAGVLLLNESVTIYHVIGSIFIITGVYGTVRFNARSKKNIKAPY</sequence>
<feature type="domain" description="EamA" evidence="7">
    <location>
        <begin position="150"/>
        <end position="293"/>
    </location>
</feature>
<dbReference type="PANTHER" id="PTHR32322">
    <property type="entry name" value="INNER MEMBRANE TRANSPORTER"/>
    <property type="match status" value="1"/>
</dbReference>